<gene>
    <name evidence="2" type="ORF">SAMN04488033_12839</name>
</gene>
<feature type="transmembrane region" description="Helical" evidence="1">
    <location>
        <begin position="55"/>
        <end position="74"/>
    </location>
</feature>
<protein>
    <submittedName>
        <fullName evidence="2">Uncharacterized protein</fullName>
    </submittedName>
</protein>
<dbReference type="Proteomes" id="UP000199116">
    <property type="component" value="Unassembled WGS sequence"/>
</dbReference>
<keyword evidence="1" id="KW-0472">Membrane</keyword>
<evidence type="ECO:0000313" key="3">
    <source>
        <dbReference type="Proteomes" id="UP000199116"/>
    </source>
</evidence>
<dbReference type="AlphaFoldDB" id="A0A1I2P984"/>
<proteinExistence type="predicted"/>
<keyword evidence="1" id="KW-0812">Transmembrane</keyword>
<keyword evidence="1" id="KW-1133">Transmembrane helix</keyword>
<keyword evidence="3" id="KW-1185">Reference proteome</keyword>
<name>A0A1I2P984_9FLAO</name>
<dbReference type="RefSeq" id="WP_075327613.1">
    <property type="nucleotide sequence ID" value="NZ_FOOH01000028.1"/>
</dbReference>
<evidence type="ECO:0000313" key="2">
    <source>
        <dbReference type="EMBL" id="SFG12063.1"/>
    </source>
</evidence>
<sequence length="82" mass="9553">MKKFHLSFLLIVIISLDAYSFSETTSEVTHTVIRNGISLGTVVAAITSWERNRSVLLMIIHGIFSWFYVIYFLLTRKKSERR</sequence>
<dbReference type="EMBL" id="FOOH01000028">
    <property type="protein sequence ID" value="SFG12063.1"/>
    <property type="molecule type" value="Genomic_DNA"/>
</dbReference>
<organism evidence="2 3">
    <name type="scientific">Salegentibacter agarivorans</name>
    <dbReference type="NCBI Taxonomy" id="345907"/>
    <lineage>
        <taxon>Bacteria</taxon>
        <taxon>Pseudomonadati</taxon>
        <taxon>Bacteroidota</taxon>
        <taxon>Flavobacteriia</taxon>
        <taxon>Flavobacteriales</taxon>
        <taxon>Flavobacteriaceae</taxon>
        <taxon>Salegentibacter</taxon>
    </lineage>
</organism>
<accession>A0A1I2P984</accession>
<evidence type="ECO:0000256" key="1">
    <source>
        <dbReference type="SAM" id="Phobius"/>
    </source>
</evidence>
<reference evidence="3" key="1">
    <citation type="submission" date="2016-10" db="EMBL/GenBank/DDBJ databases">
        <authorList>
            <person name="Varghese N."/>
            <person name="Submissions S."/>
        </authorList>
    </citation>
    <scope>NUCLEOTIDE SEQUENCE [LARGE SCALE GENOMIC DNA]</scope>
    <source>
        <strain evidence="3">DSM 23515</strain>
    </source>
</reference>